<evidence type="ECO:0000256" key="1">
    <source>
        <dbReference type="SAM" id="MobiDB-lite"/>
    </source>
</evidence>
<dbReference type="Gramene" id="AET7Gv20874400.2">
    <property type="protein sequence ID" value="AET7Gv20874400.2"/>
    <property type="gene ID" value="AET7Gv20874400"/>
</dbReference>
<protein>
    <submittedName>
        <fullName evidence="2">Uncharacterized protein</fullName>
    </submittedName>
</protein>
<reference evidence="3" key="1">
    <citation type="journal article" date="2014" name="Science">
        <title>Ancient hybridizations among the ancestral genomes of bread wheat.</title>
        <authorList>
            <consortium name="International Wheat Genome Sequencing Consortium,"/>
            <person name="Marcussen T."/>
            <person name="Sandve S.R."/>
            <person name="Heier L."/>
            <person name="Spannagl M."/>
            <person name="Pfeifer M."/>
            <person name="Jakobsen K.S."/>
            <person name="Wulff B.B."/>
            <person name="Steuernagel B."/>
            <person name="Mayer K.F."/>
            <person name="Olsen O.A."/>
        </authorList>
    </citation>
    <scope>NUCLEOTIDE SEQUENCE [LARGE SCALE GENOMIC DNA]</scope>
    <source>
        <strain evidence="3">cv. AL8/78</strain>
    </source>
</reference>
<evidence type="ECO:0000313" key="3">
    <source>
        <dbReference type="Proteomes" id="UP000015105"/>
    </source>
</evidence>
<dbReference type="AlphaFoldDB" id="A0A453SAZ8"/>
<reference evidence="2" key="4">
    <citation type="submission" date="2019-03" db="UniProtKB">
        <authorList>
            <consortium name="EnsemblPlants"/>
        </authorList>
    </citation>
    <scope>IDENTIFICATION</scope>
</reference>
<dbReference type="EnsemblPlants" id="AET7Gv20874400.2">
    <property type="protein sequence ID" value="AET7Gv20874400.2"/>
    <property type="gene ID" value="AET7Gv20874400"/>
</dbReference>
<dbReference type="PANTHER" id="PTHR36138:SF9">
    <property type="match status" value="1"/>
</dbReference>
<reference evidence="2" key="3">
    <citation type="journal article" date="2017" name="Nature">
        <title>Genome sequence of the progenitor of the wheat D genome Aegilops tauschii.</title>
        <authorList>
            <person name="Luo M.C."/>
            <person name="Gu Y.Q."/>
            <person name="Puiu D."/>
            <person name="Wang H."/>
            <person name="Twardziok S.O."/>
            <person name="Deal K.R."/>
            <person name="Huo N."/>
            <person name="Zhu T."/>
            <person name="Wang L."/>
            <person name="Wang Y."/>
            <person name="McGuire P.E."/>
            <person name="Liu S."/>
            <person name="Long H."/>
            <person name="Ramasamy R.K."/>
            <person name="Rodriguez J.C."/>
            <person name="Van S.L."/>
            <person name="Yuan L."/>
            <person name="Wang Z."/>
            <person name="Xia Z."/>
            <person name="Xiao L."/>
            <person name="Anderson O.D."/>
            <person name="Ouyang S."/>
            <person name="Liang Y."/>
            <person name="Zimin A.V."/>
            <person name="Pertea G."/>
            <person name="Qi P."/>
            <person name="Bennetzen J.L."/>
            <person name="Dai X."/>
            <person name="Dawson M.W."/>
            <person name="Muller H.G."/>
            <person name="Kugler K."/>
            <person name="Rivarola-Duarte L."/>
            <person name="Spannagl M."/>
            <person name="Mayer K.F.X."/>
            <person name="Lu F.H."/>
            <person name="Bevan M.W."/>
            <person name="Leroy P."/>
            <person name="Li P."/>
            <person name="You F.M."/>
            <person name="Sun Q."/>
            <person name="Liu Z."/>
            <person name="Lyons E."/>
            <person name="Wicker T."/>
            <person name="Salzberg S.L."/>
            <person name="Devos K.M."/>
            <person name="Dvorak J."/>
        </authorList>
    </citation>
    <scope>NUCLEOTIDE SEQUENCE [LARGE SCALE GENOMIC DNA]</scope>
    <source>
        <strain evidence="2">cv. AL8/78</strain>
    </source>
</reference>
<dbReference type="Proteomes" id="UP000015105">
    <property type="component" value="Chromosome 7D"/>
</dbReference>
<name>A0A453SAZ8_AEGTS</name>
<accession>A0A453SAZ8</accession>
<proteinExistence type="predicted"/>
<sequence>PQEGEELVGGRRLRHQVKTKEATSNKEMMEISPTDVLLGRLGRKPVTAEAAGARKKRMKVVKRRLPQALIDHIIAYPYTMEDIPADRLAKRSKFFREFYAESKETADNIVAYQRGLIDQYNTKGYAEEDREVTDDEEETVESKGSNHFYFKKLQSKWLIICKEPT</sequence>
<reference evidence="3" key="2">
    <citation type="journal article" date="2017" name="Nat. Plants">
        <title>The Aegilops tauschii genome reveals multiple impacts of transposons.</title>
        <authorList>
            <person name="Zhao G."/>
            <person name="Zou C."/>
            <person name="Li K."/>
            <person name="Wang K."/>
            <person name="Li T."/>
            <person name="Gao L."/>
            <person name="Zhang X."/>
            <person name="Wang H."/>
            <person name="Yang Z."/>
            <person name="Liu X."/>
            <person name="Jiang W."/>
            <person name="Mao L."/>
            <person name="Kong X."/>
            <person name="Jiao Y."/>
            <person name="Jia J."/>
        </authorList>
    </citation>
    <scope>NUCLEOTIDE SEQUENCE [LARGE SCALE GENOMIC DNA]</scope>
    <source>
        <strain evidence="3">cv. AL8/78</strain>
    </source>
</reference>
<feature type="region of interest" description="Disordered" evidence="1">
    <location>
        <begin position="1"/>
        <end position="26"/>
    </location>
</feature>
<reference evidence="2" key="5">
    <citation type="journal article" date="2021" name="G3 (Bethesda)">
        <title>Aegilops tauschii genome assembly Aet v5.0 features greater sequence contiguity and improved annotation.</title>
        <authorList>
            <person name="Wang L."/>
            <person name="Zhu T."/>
            <person name="Rodriguez J.C."/>
            <person name="Deal K.R."/>
            <person name="Dubcovsky J."/>
            <person name="McGuire P.E."/>
            <person name="Lux T."/>
            <person name="Spannagl M."/>
            <person name="Mayer K.F.X."/>
            <person name="Baldrich P."/>
            <person name="Meyers B.C."/>
            <person name="Huo N."/>
            <person name="Gu Y.Q."/>
            <person name="Zhou H."/>
            <person name="Devos K.M."/>
            <person name="Bennetzen J.L."/>
            <person name="Unver T."/>
            <person name="Budak H."/>
            <person name="Gulick P.J."/>
            <person name="Galiba G."/>
            <person name="Kalapos B."/>
            <person name="Nelson D.R."/>
            <person name="Li P."/>
            <person name="You F.M."/>
            <person name="Luo M.C."/>
            <person name="Dvorak J."/>
        </authorList>
    </citation>
    <scope>NUCLEOTIDE SEQUENCE [LARGE SCALE GENOMIC DNA]</scope>
    <source>
        <strain evidence="2">cv. AL8/78</strain>
    </source>
</reference>
<evidence type="ECO:0000313" key="2">
    <source>
        <dbReference type="EnsemblPlants" id="AET7Gv20874400.2"/>
    </source>
</evidence>
<keyword evidence="3" id="KW-1185">Reference proteome</keyword>
<dbReference type="PANTHER" id="PTHR36138">
    <property type="entry name" value="EXPRESSED PROTEIN-RELATED"/>
    <property type="match status" value="1"/>
</dbReference>
<organism evidence="2 3">
    <name type="scientific">Aegilops tauschii subsp. strangulata</name>
    <name type="common">Goatgrass</name>
    <dbReference type="NCBI Taxonomy" id="200361"/>
    <lineage>
        <taxon>Eukaryota</taxon>
        <taxon>Viridiplantae</taxon>
        <taxon>Streptophyta</taxon>
        <taxon>Embryophyta</taxon>
        <taxon>Tracheophyta</taxon>
        <taxon>Spermatophyta</taxon>
        <taxon>Magnoliopsida</taxon>
        <taxon>Liliopsida</taxon>
        <taxon>Poales</taxon>
        <taxon>Poaceae</taxon>
        <taxon>BOP clade</taxon>
        <taxon>Pooideae</taxon>
        <taxon>Triticodae</taxon>
        <taxon>Triticeae</taxon>
        <taxon>Triticinae</taxon>
        <taxon>Aegilops</taxon>
    </lineage>
</organism>